<proteinExistence type="predicted"/>
<organism evidence="7 8">
    <name type="scientific">Candidatus Microbacterium phytovorans</name>
    <dbReference type="NCBI Taxonomy" id="3121374"/>
    <lineage>
        <taxon>Bacteria</taxon>
        <taxon>Bacillati</taxon>
        <taxon>Actinomycetota</taxon>
        <taxon>Actinomycetes</taxon>
        <taxon>Micrococcales</taxon>
        <taxon>Microbacteriaceae</taxon>
        <taxon>Microbacterium</taxon>
    </lineage>
</organism>
<feature type="transmembrane region" description="Helical" evidence="6">
    <location>
        <begin position="92"/>
        <end position="114"/>
    </location>
</feature>
<dbReference type="PANTHER" id="PTHR32196">
    <property type="entry name" value="ABC TRANSPORTER PERMEASE PROTEIN YPHD-RELATED-RELATED"/>
    <property type="match status" value="1"/>
</dbReference>
<evidence type="ECO:0000256" key="5">
    <source>
        <dbReference type="ARBA" id="ARBA00023136"/>
    </source>
</evidence>
<evidence type="ECO:0000256" key="1">
    <source>
        <dbReference type="ARBA" id="ARBA00004651"/>
    </source>
</evidence>
<dbReference type="GO" id="GO:0005886">
    <property type="term" value="C:plasma membrane"/>
    <property type="evidence" value="ECO:0007669"/>
    <property type="project" value="UniProtKB-SubCell"/>
</dbReference>
<feature type="transmembrane region" description="Helical" evidence="6">
    <location>
        <begin position="121"/>
        <end position="140"/>
    </location>
</feature>
<feature type="transmembrane region" description="Helical" evidence="6">
    <location>
        <begin position="210"/>
        <end position="230"/>
    </location>
</feature>
<sequence length="359" mass="36337">MKRLRLDSTVIVLGILLLTIAVGAVLVATVGRSFFSPGNIRDILTGMSVLGLVAIGQTLVVLGASLDLSVTYVMSLSSLLAATTMAGDPANIPWAVTFTLLVCAAIGLANGLIVTVLKVNGFIATLGVGLILQGVLNTNFQGSAGSVPWDFQLLGATGVGPVPISTLIMLALAALVWFLLGRTRTGAHLFAVGGDPEVARLSGVRTRPPLIAAHVMCSVFAGLAGLLLASRLGVGSPTVGQQGGYALLSIAAVVLGGTLLLGGRGSIWGTIAGVAIFAVLDNVMSVMQVNPFLKDVVRGIVIVAAVAVYSRRAIVRRRSRFGPGGTRTGEDAAARAAAPAMAAASAALDPGTPAEGASR</sequence>
<evidence type="ECO:0000256" key="4">
    <source>
        <dbReference type="ARBA" id="ARBA00022989"/>
    </source>
</evidence>
<dbReference type="AlphaFoldDB" id="A0AAJ5W066"/>
<comment type="subcellular location">
    <subcellularLocation>
        <location evidence="1">Cell membrane</location>
        <topology evidence="1">Multi-pass membrane protein</topology>
    </subcellularLocation>
</comment>
<dbReference type="CDD" id="cd06579">
    <property type="entry name" value="TM_PBP1_transp_AraH_like"/>
    <property type="match status" value="1"/>
</dbReference>
<keyword evidence="2" id="KW-1003">Cell membrane</keyword>
<gene>
    <name evidence="7" type="ORF">P0Y48_08380</name>
</gene>
<evidence type="ECO:0000256" key="6">
    <source>
        <dbReference type="SAM" id="Phobius"/>
    </source>
</evidence>
<feature type="transmembrane region" description="Helical" evidence="6">
    <location>
        <begin position="160"/>
        <end position="180"/>
    </location>
</feature>
<feature type="transmembrane region" description="Helical" evidence="6">
    <location>
        <begin position="242"/>
        <end position="261"/>
    </location>
</feature>
<dbReference type="Pfam" id="PF02653">
    <property type="entry name" value="BPD_transp_2"/>
    <property type="match status" value="1"/>
</dbReference>
<evidence type="ECO:0000313" key="7">
    <source>
        <dbReference type="EMBL" id="WEK12493.1"/>
    </source>
</evidence>
<dbReference type="InterPro" id="IPR001851">
    <property type="entry name" value="ABC_transp_permease"/>
</dbReference>
<keyword evidence="4 6" id="KW-1133">Transmembrane helix</keyword>
<protein>
    <submittedName>
        <fullName evidence="7">ABC transporter permease</fullName>
    </submittedName>
</protein>
<dbReference type="Proteomes" id="UP001213972">
    <property type="component" value="Chromosome"/>
</dbReference>
<evidence type="ECO:0000256" key="3">
    <source>
        <dbReference type="ARBA" id="ARBA00022692"/>
    </source>
</evidence>
<feature type="transmembrane region" description="Helical" evidence="6">
    <location>
        <begin position="12"/>
        <end position="31"/>
    </location>
</feature>
<keyword evidence="5 6" id="KW-0472">Membrane</keyword>
<evidence type="ECO:0000313" key="8">
    <source>
        <dbReference type="Proteomes" id="UP001213972"/>
    </source>
</evidence>
<evidence type="ECO:0000256" key="2">
    <source>
        <dbReference type="ARBA" id="ARBA00022475"/>
    </source>
</evidence>
<feature type="transmembrane region" description="Helical" evidence="6">
    <location>
        <begin position="43"/>
        <end position="62"/>
    </location>
</feature>
<feature type="transmembrane region" description="Helical" evidence="6">
    <location>
        <begin position="292"/>
        <end position="310"/>
    </location>
</feature>
<keyword evidence="3 6" id="KW-0812">Transmembrane</keyword>
<dbReference type="EMBL" id="CP119321">
    <property type="protein sequence ID" value="WEK12493.1"/>
    <property type="molecule type" value="Genomic_DNA"/>
</dbReference>
<reference evidence="7" key="1">
    <citation type="submission" date="2023-03" db="EMBL/GenBank/DDBJ databases">
        <title>Andean soil-derived lignocellulolytic bacterial consortium as a source of novel taxa and putative plastic-active enzymes.</title>
        <authorList>
            <person name="Diaz-Garcia L."/>
            <person name="Chuvochina M."/>
            <person name="Feuerriegel G."/>
            <person name="Bunk B."/>
            <person name="Sproer C."/>
            <person name="Streit W.R."/>
            <person name="Rodriguez L.M."/>
            <person name="Overmann J."/>
            <person name="Jimenez D.J."/>
        </authorList>
    </citation>
    <scope>NUCLEOTIDE SEQUENCE</scope>
    <source>
        <strain evidence="7">MAG 4610</strain>
    </source>
</reference>
<feature type="transmembrane region" description="Helical" evidence="6">
    <location>
        <begin position="268"/>
        <end position="286"/>
    </location>
</feature>
<accession>A0AAJ5W066</accession>
<name>A0AAJ5W066_9MICO</name>
<dbReference type="GO" id="GO:0022857">
    <property type="term" value="F:transmembrane transporter activity"/>
    <property type="evidence" value="ECO:0007669"/>
    <property type="project" value="InterPro"/>
</dbReference>